<dbReference type="PANTHER" id="PTHR30417">
    <property type="entry name" value="N-ACETYLMURAMOYL-L-ALANINE AMIDASE AMID"/>
    <property type="match status" value="1"/>
</dbReference>
<keyword evidence="7" id="KW-1185">Reference proteome</keyword>
<dbReference type="InterPro" id="IPR002502">
    <property type="entry name" value="Amidase_domain"/>
</dbReference>
<gene>
    <name evidence="6" type="ORF">FKV25_14035</name>
</gene>
<dbReference type="InterPro" id="IPR051206">
    <property type="entry name" value="NAMLAA_amidase_2"/>
</dbReference>
<protein>
    <recommendedName>
        <fullName evidence="2">N-acetylmuramoyl-L-alanine amidase</fullName>
        <ecNumber evidence="2">3.5.1.28</ecNumber>
    </recommendedName>
</protein>
<evidence type="ECO:0000313" key="7">
    <source>
        <dbReference type="Proteomes" id="UP000318212"/>
    </source>
</evidence>
<dbReference type="InterPro" id="IPR036505">
    <property type="entry name" value="Amidase/PGRP_sf"/>
</dbReference>
<proteinExistence type="predicted"/>
<keyword evidence="4" id="KW-0961">Cell wall biogenesis/degradation</keyword>
<feature type="domain" description="N-acetylmuramoyl-L-alanine amidase" evidence="5">
    <location>
        <begin position="14"/>
        <end position="158"/>
    </location>
</feature>
<comment type="caution">
    <text evidence="6">The sequence shown here is derived from an EMBL/GenBank/DDBJ whole genome shotgun (WGS) entry which is preliminary data.</text>
</comment>
<evidence type="ECO:0000256" key="2">
    <source>
        <dbReference type="ARBA" id="ARBA00011901"/>
    </source>
</evidence>
<dbReference type="OrthoDB" id="9794842at2"/>
<sequence>MPAPPIVHSPLPYEARLQARDRAAIDLVVIHCTELPDLATAREFGEQVHYAGSGTGNSGHFYIDRDGSVHQYVDIDRVAHHTRGHNARSIGIELVNTGRWPRWLDAEHQAMDEPYGEVQVAALLGLLESLRGQLPGLAWIAGHEDLDTTEVEARDDPGRRVRRKRDPGPLFPWKSVLATCGLQRLA</sequence>
<dbReference type="EMBL" id="VICE01000133">
    <property type="protein sequence ID" value="TQD40959.1"/>
    <property type="molecule type" value="Genomic_DNA"/>
</dbReference>
<dbReference type="GO" id="GO:0019867">
    <property type="term" value="C:outer membrane"/>
    <property type="evidence" value="ECO:0007669"/>
    <property type="project" value="TreeGrafter"/>
</dbReference>
<name>A0A507ZU63_9GAMM</name>
<dbReference type="GO" id="GO:0009253">
    <property type="term" value="P:peptidoglycan catabolic process"/>
    <property type="evidence" value="ECO:0007669"/>
    <property type="project" value="InterPro"/>
</dbReference>
<organism evidence="6 7">
    <name type="scientific">Marilutibacter aestuarii</name>
    <dbReference type="NCBI Taxonomy" id="1706195"/>
    <lineage>
        <taxon>Bacteria</taxon>
        <taxon>Pseudomonadati</taxon>
        <taxon>Pseudomonadota</taxon>
        <taxon>Gammaproteobacteria</taxon>
        <taxon>Lysobacterales</taxon>
        <taxon>Lysobacteraceae</taxon>
        <taxon>Marilutibacter</taxon>
    </lineage>
</organism>
<keyword evidence="3" id="KW-0378">Hydrolase</keyword>
<comment type="catalytic activity">
    <reaction evidence="1">
        <text>Hydrolyzes the link between N-acetylmuramoyl residues and L-amino acid residues in certain cell-wall glycopeptides.</text>
        <dbReference type="EC" id="3.5.1.28"/>
    </reaction>
</comment>
<dbReference type="AlphaFoldDB" id="A0A507ZU63"/>
<evidence type="ECO:0000313" key="6">
    <source>
        <dbReference type="EMBL" id="TQD40959.1"/>
    </source>
</evidence>
<dbReference type="Pfam" id="PF01510">
    <property type="entry name" value="Amidase_2"/>
    <property type="match status" value="1"/>
</dbReference>
<dbReference type="SUPFAM" id="SSF55846">
    <property type="entry name" value="N-acetylmuramoyl-L-alanine amidase-like"/>
    <property type="match status" value="1"/>
</dbReference>
<evidence type="ECO:0000256" key="3">
    <source>
        <dbReference type="ARBA" id="ARBA00022801"/>
    </source>
</evidence>
<accession>A0A507ZU63</accession>
<dbReference type="SMART" id="SM00644">
    <property type="entry name" value="Ami_2"/>
    <property type="match status" value="1"/>
</dbReference>
<dbReference type="GO" id="GO:0009254">
    <property type="term" value="P:peptidoglycan turnover"/>
    <property type="evidence" value="ECO:0007669"/>
    <property type="project" value="TreeGrafter"/>
</dbReference>
<dbReference type="PANTHER" id="PTHR30417:SF1">
    <property type="entry name" value="N-ACETYLMURAMOYL-L-ALANINE AMIDASE AMID"/>
    <property type="match status" value="1"/>
</dbReference>
<dbReference type="GO" id="GO:0071555">
    <property type="term" value="P:cell wall organization"/>
    <property type="evidence" value="ECO:0007669"/>
    <property type="project" value="UniProtKB-KW"/>
</dbReference>
<dbReference type="EC" id="3.5.1.28" evidence="2"/>
<dbReference type="Gene3D" id="3.40.80.10">
    <property type="entry name" value="Peptidoglycan recognition protein-like"/>
    <property type="match status" value="1"/>
</dbReference>
<evidence type="ECO:0000259" key="5">
    <source>
        <dbReference type="SMART" id="SM00644"/>
    </source>
</evidence>
<evidence type="ECO:0000256" key="4">
    <source>
        <dbReference type="ARBA" id="ARBA00023316"/>
    </source>
</evidence>
<dbReference type="Proteomes" id="UP000318212">
    <property type="component" value="Unassembled WGS sequence"/>
</dbReference>
<dbReference type="RefSeq" id="WP_141519415.1">
    <property type="nucleotide sequence ID" value="NZ_VICE01000133.1"/>
</dbReference>
<dbReference type="CDD" id="cd06583">
    <property type="entry name" value="PGRP"/>
    <property type="match status" value="1"/>
</dbReference>
<reference evidence="6 7" key="1">
    <citation type="submission" date="2019-06" db="EMBL/GenBank/DDBJ databases">
        <title>Lysobacter alkalisoli sp. nov. isolated from saline soil.</title>
        <authorList>
            <person name="Sun J.-Q."/>
            <person name="Xu L."/>
        </authorList>
    </citation>
    <scope>NUCLEOTIDE SEQUENCE [LARGE SCALE GENOMIC DNA]</scope>
    <source>
        <strain evidence="6 7">JCM 31130</strain>
    </source>
</reference>
<evidence type="ECO:0000256" key="1">
    <source>
        <dbReference type="ARBA" id="ARBA00001561"/>
    </source>
</evidence>
<dbReference type="GO" id="GO:0008745">
    <property type="term" value="F:N-acetylmuramoyl-L-alanine amidase activity"/>
    <property type="evidence" value="ECO:0007669"/>
    <property type="project" value="UniProtKB-EC"/>
</dbReference>